<name>E4TLB8_MARTH</name>
<evidence type="ECO:0000313" key="3">
    <source>
        <dbReference type="Proteomes" id="UP000008720"/>
    </source>
</evidence>
<dbReference type="AlphaFoldDB" id="E4TLB8"/>
<keyword evidence="1" id="KW-0732">Signal</keyword>
<evidence type="ECO:0008006" key="4">
    <source>
        <dbReference type="Google" id="ProtNLM"/>
    </source>
</evidence>
<reference evidence="2 3" key="1">
    <citation type="journal article" date="2011" name="Stand. Genomic Sci.">
        <title>Complete genome sequence of Marivirga tractuosa type strain (H-43).</title>
        <authorList>
            <person name="Pagani I."/>
            <person name="Chertkov O."/>
            <person name="Lapidus A."/>
            <person name="Lucas S."/>
            <person name="Del Rio T.G."/>
            <person name="Tice H."/>
            <person name="Copeland A."/>
            <person name="Cheng J.F."/>
            <person name="Nolan M."/>
            <person name="Saunders E."/>
            <person name="Pitluck S."/>
            <person name="Held B."/>
            <person name="Goodwin L."/>
            <person name="Liolios K."/>
            <person name="Ovchinikova G."/>
            <person name="Ivanova N."/>
            <person name="Mavromatis K."/>
            <person name="Pati A."/>
            <person name="Chen A."/>
            <person name="Palaniappan K."/>
            <person name="Land M."/>
            <person name="Hauser L."/>
            <person name="Jeffries C.D."/>
            <person name="Detter J.C."/>
            <person name="Han C."/>
            <person name="Tapia R."/>
            <person name="Ngatchou-Djao O.D."/>
            <person name="Rohde M."/>
            <person name="Goker M."/>
            <person name="Spring S."/>
            <person name="Sikorski J."/>
            <person name="Woyke T."/>
            <person name="Bristow J."/>
            <person name="Eisen J.A."/>
            <person name="Markowitz V."/>
            <person name="Hugenholtz P."/>
            <person name="Klenk H.P."/>
            <person name="Kyrpides N.C."/>
        </authorList>
    </citation>
    <scope>NUCLEOTIDE SEQUENCE [LARGE SCALE GENOMIC DNA]</scope>
    <source>
        <strain evidence="3">ATCC 23168 / DSM 4126 / NBRC 15989 / NCIMB 1408 / VKM B-1430 / H-43</strain>
    </source>
</reference>
<protein>
    <recommendedName>
        <fullName evidence="4">Outer membrane lipoprotein-sorting protein</fullName>
    </recommendedName>
</protein>
<dbReference type="Proteomes" id="UP000008720">
    <property type="component" value="Chromosome"/>
</dbReference>
<dbReference type="HOGENOM" id="CLU_1136975_0_0_10"/>
<dbReference type="EMBL" id="CP002349">
    <property type="protein sequence ID" value="ADR20256.1"/>
    <property type="molecule type" value="Genomic_DNA"/>
</dbReference>
<accession>E4TLB8</accession>
<evidence type="ECO:0000256" key="1">
    <source>
        <dbReference type="SAM" id="SignalP"/>
    </source>
</evidence>
<sequence length="244" mass="28572">MNRILKNIFFILILSLVSSQTIAQNYEACKNTLIDAISNLNLIEKPSGNRVYELSMTVINISKNNQYDIPQELASTTYINRDSRVFKSEKISLFQNEKESFAVVHPSEAIFWTDMVEDTNRYERIDELSNLKIEYFKKTEVIGCVEFNKDNINFKSITVIPVKDSANVISTYTFLISSDKKSLKKLTVKFKDEHILDQQEFIINNLDFNSDFRMPEIRDLIFDRNTNNLLNKYNSYKLIDNREK</sequence>
<evidence type="ECO:0000313" key="2">
    <source>
        <dbReference type="EMBL" id="ADR20256.1"/>
    </source>
</evidence>
<feature type="chain" id="PRO_5003187151" description="Outer membrane lipoprotein-sorting protein" evidence="1">
    <location>
        <begin position="24"/>
        <end position="244"/>
    </location>
</feature>
<keyword evidence="3" id="KW-1185">Reference proteome</keyword>
<dbReference type="STRING" id="643867.Ftrac_0245"/>
<proteinExistence type="predicted"/>
<dbReference type="KEGG" id="mtt:Ftrac_0245"/>
<feature type="signal peptide" evidence="1">
    <location>
        <begin position="1"/>
        <end position="23"/>
    </location>
</feature>
<gene>
    <name evidence="2" type="ordered locus">Ftrac_0245</name>
</gene>
<organism evidence="2 3">
    <name type="scientific">Marivirga tractuosa (strain ATCC 23168 / DSM 4126 / NBRC 15989 / NCIMB 1408 / VKM B-1430 / H-43)</name>
    <name type="common">Microscilla tractuosa</name>
    <name type="synonym">Flexibacter tractuosus</name>
    <dbReference type="NCBI Taxonomy" id="643867"/>
    <lineage>
        <taxon>Bacteria</taxon>
        <taxon>Pseudomonadati</taxon>
        <taxon>Bacteroidota</taxon>
        <taxon>Cytophagia</taxon>
        <taxon>Cytophagales</taxon>
        <taxon>Marivirgaceae</taxon>
        <taxon>Marivirga</taxon>
    </lineage>
</organism>